<keyword evidence="3" id="KW-0547">Nucleotide-binding</keyword>
<evidence type="ECO:0000259" key="5">
    <source>
        <dbReference type="Pfam" id="PF00501"/>
    </source>
</evidence>
<feature type="domain" description="AMP-dependent synthetase/ligase" evidence="5">
    <location>
        <begin position="60"/>
        <end position="400"/>
    </location>
</feature>
<dbReference type="InterPro" id="IPR000873">
    <property type="entry name" value="AMP-dep_synth/lig_dom"/>
</dbReference>
<dbReference type="GO" id="GO:0044539">
    <property type="term" value="P:long-chain fatty acid import into cell"/>
    <property type="evidence" value="ECO:0007669"/>
    <property type="project" value="TreeGrafter"/>
</dbReference>
<dbReference type="GO" id="GO:0005886">
    <property type="term" value="C:plasma membrane"/>
    <property type="evidence" value="ECO:0007669"/>
    <property type="project" value="TreeGrafter"/>
</dbReference>
<gene>
    <name evidence="6" type="ORF">LCGC14_1526470</name>
</gene>
<evidence type="ECO:0000256" key="4">
    <source>
        <dbReference type="ARBA" id="ARBA00022840"/>
    </source>
</evidence>
<dbReference type="PANTHER" id="PTHR43107:SF15">
    <property type="entry name" value="FATTY ACID TRANSPORT PROTEIN 3, ISOFORM A"/>
    <property type="match status" value="1"/>
</dbReference>
<comment type="caution">
    <text evidence="6">The sequence shown here is derived from an EMBL/GenBank/DDBJ whole genome shotgun (WGS) entry which is preliminary data.</text>
</comment>
<dbReference type="Gene3D" id="3.40.50.12780">
    <property type="entry name" value="N-terminal domain of ligase-like"/>
    <property type="match status" value="1"/>
</dbReference>
<name>A0A0F9LCL2_9ZZZZ</name>
<evidence type="ECO:0000256" key="2">
    <source>
        <dbReference type="ARBA" id="ARBA00022598"/>
    </source>
</evidence>
<dbReference type="GO" id="GO:0005524">
    <property type="term" value="F:ATP binding"/>
    <property type="evidence" value="ECO:0007669"/>
    <property type="project" value="UniProtKB-KW"/>
</dbReference>
<feature type="non-terminal residue" evidence="6">
    <location>
        <position position="489"/>
    </location>
</feature>
<keyword evidence="4" id="KW-0067">ATP-binding</keyword>
<dbReference type="GO" id="GO:0005324">
    <property type="term" value="F:long-chain fatty acid transmembrane transporter activity"/>
    <property type="evidence" value="ECO:0007669"/>
    <property type="project" value="TreeGrafter"/>
</dbReference>
<evidence type="ECO:0000313" key="6">
    <source>
        <dbReference type="EMBL" id="KKM61960.1"/>
    </source>
</evidence>
<dbReference type="PROSITE" id="PS00455">
    <property type="entry name" value="AMP_BINDING"/>
    <property type="match status" value="1"/>
</dbReference>
<evidence type="ECO:0000256" key="1">
    <source>
        <dbReference type="ARBA" id="ARBA00006432"/>
    </source>
</evidence>
<reference evidence="6" key="1">
    <citation type="journal article" date="2015" name="Nature">
        <title>Complex archaea that bridge the gap between prokaryotes and eukaryotes.</title>
        <authorList>
            <person name="Spang A."/>
            <person name="Saw J.H."/>
            <person name="Jorgensen S.L."/>
            <person name="Zaremba-Niedzwiedzka K."/>
            <person name="Martijn J."/>
            <person name="Lind A.E."/>
            <person name="van Eijk R."/>
            <person name="Schleper C."/>
            <person name="Guy L."/>
            <person name="Ettema T.J."/>
        </authorList>
    </citation>
    <scope>NUCLEOTIDE SEQUENCE</scope>
</reference>
<dbReference type="SUPFAM" id="SSF56801">
    <property type="entry name" value="Acetyl-CoA synthetase-like"/>
    <property type="match status" value="1"/>
</dbReference>
<dbReference type="AlphaFoldDB" id="A0A0F9LCL2"/>
<dbReference type="InterPro" id="IPR020845">
    <property type="entry name" value="AMP-binding_CS"/>
</dbReference>
<dbReference type="InterPro" id="IPR042099">
    <property type="entry name" value="ANL_N_sf"/>
</dbReference>
<dbReference type="GO" id="GO:0004467">
    <property type="term" value="F:long-chain fatty acid-CoA ligase activity"/>
    <property type="evidence" value="ECO:0007669"/>
    <property type="project" value="TreeGrafter"/>
</dbReference>
<dbReference type="EMBL" id="LAZR01011390">
    <property type="protein sequence ID" value="KKM61960.1"/>
    <property type="molecule type" value="Genomic_DNA"/>
</dbReference>
<proteinExistence type="inferred from homology"/>
<organism evidence="6">
    <name type="scientific">marine sediment metagenome</name>
    <dbReference type="NCBI Taxonomy" id="412755"/>
    <lineage>
        <taxon>unclassified sequences</taxon>
        <taxon>metagenomes</taxon>
        <taxon>ecological metagenomes</taxon>
    </lineage>
</organism>
<dbReference type="Pfam" id="PF00501">
    <property type="entry name" value="AMP-binding"/>
    <property type="match status" value="1"/>
</dbReference>
<dbReference type="PANTHER" id="PTHR43107">
    <property type="entry name" value="LONG-CHAIN FATTY ACID TRANSPORT PROTEIN"/>
    <property type="match status" value="1"/>
</dbReference>
<keyword evidence="2" id="KW-0436">Ligase</keyword>
<protein>
    <recommendedName>
        <fullName evidence="5">AMP-dependent synthetase/ligase domain-containing protein</fullName>
    </recommendedName>
</protein>
<evidence type="ECO:0000256" key="3">
    <source>
        <dbReference type="ARBA" id="ARBA00022741"/>
    </source>
</evidence>
<comment type="similarity">
    <text evidence="1">Belongs to the ATP-dependent AMP-binding enzyme family.</text>
</comment>
<accession>A0A0F9LCL2</accession>
<sequence>MSKSKNQKNQQNVYRLTRKDYLKGWFFALPRRRRMARAVAEGLTLTPESKNNIALKTELNAKKYTKKTAILYEDISYTHKEYNEWCNRYANFFLEKVGLQKGDIAIVYLINRPEILFTIVGLAKIGVISSLINTKQREKPLIHSITHAPGKIFIIGEELIDAFRAVISRLNLTEEQSKHLYFLPDKGETDVPQGFKNLHVLVKNEDINNPLTSNQIEARDPYAYIFTSGTTGLPKAAIITHGHTVGSSIYWGDTVVGMKQKDIMYITTPLFHSNAINVAYAAALRYGSTMAISRKFSVTNFWDDAIKFKATSFNYIGEICRYLYNKPPKSTDRKHNIVKIVGNGLRNEMWKGFKKRFGIRKIFEFYGATERFSPNFANRFNLDCTIGFCGSPYAIVKYDIDAEEPIKDENDFMIRVELGEAGLLLGQVDPNLFYNYTDKKADEKKVFRNVFVEGDAYMNTGDLLREIGYSHAQFVDRLGDTFRWKGENV</sequence>